<protein>
    <recommendedName>
        <fullName evidence="1">Integrase zinc-binding domain-containing protein</fullName>
    </recommendedName>
</protein>
<name>A0A0L6VBJ0_9BASI</name>
<dbReference type="Pfam" id="PF17921">
    <property type="entry name" value="Integrase_H2C2"/>
    <property type="match status" value="1"/>
</dbReference>
<dbReference type="VEuPathDB" id="FungiDB:VP01_2146g1"/>
<organism evidence="2 3">
    <name type="scientific">Puccinia sorghi</name>
    <dbReference type="NCBI Taxonomy" id="27349"/>
    <lineage>
        <taxon>Eukaryota</taxon>
        <taxon>Fungi</taxon>
        <taxon>Dikarya</taxon>
        <taxon>Basidiomycota</taxon>
        <taxon>Pucciniomycotina</taxon>
        <taxon>Pucciniomycetes</taxon>
        <taxon>Pucciniales</taxon>
        <taxon>Pucciniaceae</taxon>
        <taxon>Puccinia</taxon>
    </lineage>
</organism>
<dbReference type="AlphaFoldDB" id="A0A0L6VBJ0"/>
<evidence type="ECO:0000313" key="3">
    <source>
        <dbReference type="Proteomes" id="UP000037035"/>
    </source>
</evidence>
<sequence>MSEPKASKIHSGKQPPLPWVQVFVPQNSELRREIIQSHHDPKLACHPGHDKSLSLVQSSFTWLFWCSNCVTMPKAHCTGNGYIITRGVRYYMGKGYYKRSKLLHGKRLLQEEEGIK</sequence>
<dbReference type="Proteomes" id="UP000037035">
    <property type="component" value="Unassembled WGS sequence"/>
</dbReference>
<reference evidence="2 3" key="1">
    <citation type="submission" date="2015-08" db="EMBL/GenBank/DDBJ databases">
        <title>Next Generation Sequencing and Analysis of the Genome of Puccinia sorghi L Schw, the Causal Agent of Maize Common Rust.</title>
        <authorList>
            <person name="Rochi L."/>
            <person name="Burguener G."/>
            <person name="Darino M."/>
            <person name="Turjanski A."/>
            <person name="Kreff E."/>
            <person name="Dieguez M.J."/>
            <person name="Sacco F."/>
        </authorList>
    </citation>
    <scope>NUCLEOTIDE SEQUENCE [LARGE SCALE GENOMIC DNA]</scope>
    <source>
        <strain evidence="2 3">RO10H11247</strain>
    </source>
</reference>
<accession>A0A0L6VBJ0</accession>
<feature type="domain" description="Integrase zinc-binding" evidence="1">
    <location>
        <begin position="27"/>
        <end position="63"/>
    </location>
</feature>
<proteinExistence type="predicted"/>
<evidence type="ECO:0000313" key="2">
    <source>
        <dbReference type="EMBL" id="KNZ57485.1"/>
    </source>
</evidence>
<dbReference type="EMBL" id="LAVV01006999">
    <property type="protein sequence ID" value="KNZ57485.1"/>
    <property type="molecule type" value="Genomic_DNA"/>
</dbReference>
<keyword evidence="3" id="KW-1185">Reference proteome</keyword>
<dbReference type="OrthoDB" id="2273864at2759"/>
<dbReference type="InterPro" id="IPR041588">
    <property type="entry name" value="Integrase_H2C2"/>
</dbReference>
<comment type="caution">
    <text evidence="2">The sequence shown here is derived from an EMBL/GenBank/DDBJ whole genome shotgun (WGS) entry which is preliminary data.</text>
</comment>
<evidence type="ECO:0000259" key="1">
    <source>
        <dbReference type="Pfam" id="PF17921"/>
    </source>
</evidence>
<gene>
    <name evidence="2" type="ORF">VP01_2146g1</name>
</gene>